<proteinExistence type="predicted"/>
<name>A0A383EI70_9ZZZZ</name>
<protein>
    <recommendedName>
        <fullName evidence="3">Amidohydrolase 3 domain-containing protein</fullName>
    </recommendedName>
</protein>
<dbReference type="PANTHER" id="PTHR11647:SF1">
    <property type="entry name" value="COLLAPSIN RESPONSE MEDIATOR PROTEIN"/>
    <property type="match status" value="1"/>
</dbReference>
<dbReference type="AlphaFoldDB" id="A0A383EI70"/>
<feature type="region of interest" description="Disordered" evidence="1">
    <location>
        <begin position="133"/>
        <end position="155"/>
    </location>
</feature>
<dbReference type="PANTHER" id="PTHR11647">
    <property type="entry name" value="HYDRANTOINASE/DIHYDROPYRIMIDINASE FAMILY MEMBER"/>
    <property type="match status" value="1"/>
</dbReference>
<reference evidence="2" key="1">
    <citation type="submission" date="2018-05" db="EMBL/GenBank/DDBJ databases">
        <authorList>
            <person name="Lanie J.A."/>
            <person name="Ng W.-L."/>
            <person name="Kazmierczak K.M."/>
            <person name="Andrzejewski T.M."/>
            <person name="Davidsen T.M."/>
            <person name="Wayne K.J."/>
            <person name="Tettelin H."/>
            <person name="Glass J.I."/>
            <person name="Rusch D."/>
            <person name="Podicherti R."/>
            <person name="Tsui H.-C.T."/>
            <person name="Winkler M.E."/>
        </authorList>
    </citation>
    <scope>NUCLEOTIDE SEQUENCE</scope>
</reference>
<evidence type="ECO:0000256" key="1">
    <source>
        <dbReference type="SAM" id="MobiDB-lite"/>
    </source>
</evidence>
<feature type="non-terminal residue" evidence="2">
    <location>
        <position position="155"/>
    </location>
</feature>
<sequence length="155" mass="16230">MGSLLENPAKAWLNILSLSCLTVFAGCQKAVEEPVVATTQDVVQYDVVIVNGRIVDGTGNGWFYGDLGIKDQKIATVGPSGALSTALATETIDASGHVVSPGFIDIQSHSRYDLLYGDARVISKVTQGVTTEIMGEGSSSGPINPNSAPGEDRDF</sequence>
<feature type="compositionally biased region" description="Polar residues" evidence="1">
    <location>
        <begin position="137"/>
        <end position="147"/>
    </location>
</feature>
<dbReference type="InterPro" id="IPR050378">
    <property type="entry name" value="Metallo-dep_Hydrolases_sf"/>
</dbReference>
<dbReference type="GO" id="GO:0016810">
    <property type="term" value="F:hydrolase activity, acting on carbon-nitrogen (but not peptide) bonds"/>
    <property type="evidence" value="ECO:0007669"/>
    <property type="project" value="InterPro"/>
</dbReference>
<dbReference type="InterPro" id="IPR011059">
    <property type="entry name" value="Metal-dep_hydrolase_composite"/>
</dbReference>
<accession>A0A383EI70</accession>
<dbReference type="Gene3D" id="3.20.20.140">
    <property type="entry name" value="Metal-dependent hydrolases"/>
    <property type="match status" value="1"/>
</dbReference>
<gene>
    <name evidence="2" type="ORF">METZ01_LOCUS508839</name>
</gene>
<organism evidence="2">
    <name type="scientific">marine metagenome</name>
    <dbReference type="NCBI Taxonomy" id="408172"/>
    <lineage>
        <taxon>unclassified sequences</taxon>
        <taxon>metagenomes</taxon>
        <taxon>ecological metagenomes</taxon>
    </lineage>
</organism>
<evidence type="ECO:0000313" key="2">
    <source>
        <dbReference type="EMBL" id="SVE55985.1"/>
    </source>
</evidence>
<dbReference type="Gene3D" id="2.30.40.10">
    <property type="entry name" value="Urease, subunit C, domain 1"/>
    <property type="match status" value="1"/>
</dbReference>
<dbReference type="EMBL" id="UINC01225777">
    <property type="protein sequence ID" value="SVE55985.1"/>
    <property type="molecule type" value="Genomic_DNA"/>
</dbReference>
<dbReference type="SUPFAM" id="SSF51338">
    <property type="entry name" value="Composite domain of metallo-dependent hydrolases"/>
    <property type="match status" value="1"/>
</dbReference>
<evidence type="ECO:0008006" key="3">
    <source>
        <dbReference type="Google" id="ProtNLM"/>
    </source>
</evidence>